<accession>A0ABR6YH31</accession>
<feature type="transmembrane region" description="Helical" evidence="1">
    <location>
        <begin position="70"/>
        <end position="90"/>
    </location>
</feature>
<proteinExistence type="predicted"/>
<reference evidence="2 3" key="1">
    <citation type="submission" date="2020-08" db="EMBL/GenBank/DDBJ databases">
        <title>Novel species isolated from subtropical streams in China.</title>
        <authorList>
            <person name="Lu H."/>
        </authorList>
    </citation>
    <scope>NUCLEOTIDE SEQUENCE [LARGE SCALE GENOMIC DNA]</scope>
    <source>
        <strain evidence="2 3">LX15W</strain>
    </source>
</reference>
<dbReference type="EMBL" id="JACOGA010000026">
    <property type="protein sequence ID" value="MBC3875894.1"/>
    <property type="molecule type" value="Genomic_DNA"/>
</dbReference>
<evidence type="ECO:0008006" key="4">
    <source>
        <dbReference type="Google" id="ProtNLM"/>
    </source>
</evidence>
<name>A0ABR6YH31_9BURK</name>
<feature type="transmembrane region" description="Helical" evidence="1">
    <location>
        <begin position="7"/>
        <end position="28"/>
    </location>
</feature>
<gene>
    <name evidence="2" type="ORF">H8K55_20060</name>
</gene>
<organism evidence="2 3">
    <name type="scientific">Undibacterium flavidum</name>
    <dbReference type="NCBI Taxonomy" id="2762297"/>
    <lineage>
        <taxon>Bacteria</taxon>
        <taxon>Pseudomonadati</taxon>
        <taxon>Pseudomonadota</taxon>
        <taxon>Betaproteobacteria</taxon>
        <taxon>Burkholderiales</taxon>
        <taxon>Oxalobacteraceae</taxon>
        <taxon>Undibacterium</taxon>
    </lineage>
</organism>
<dbReference type="RefSeq" id="WP_186943860.1">
    <property type="nucleotide sequence ID" value="NZ_JACOGA010000026.1"/>
</dbReference>
<evidence type="ECO:0000256" key="1">
    <source>
        <dbReference type="SAM" id="Phobius"/>
    </source>
</evidence>
<comment type="caution">
    <text evidence="2">The sequence shown here is derived from an EMBL/GenBank/DDBJ whole genome shotgun (WGS) entry which is preliminary data.</text>
</comment>
<dbReference type="PROSITE" id="PS51257">
    <property type="entry name" value="PROKAR_LIPOPROTEIN"/>
    <property type="match status" value="1"/>
</dbReference>
<keyword evidence="1" id="KW-0812">Transmembrane</keyword>
<keyword evidence="1" id="KW-1133">Transmembrane helix</keyword>
<feature type="transmembrane region" description="Helical" evidence="1">
    <location>
        <begin position="96"/>
        <end position="114"/>
    </location>
</feature>
<protein>
    <recommendedName>
        <fullName evidence="4">MerC mercury resistance protein</fullName>
    </recommendedName>
</protein>
<dbReference type="Proteomes" id="UP000624279">
    <property type="component" value="Unassembled WGS sequence"/>
</dbReference>
<evidence type="ECO:0000313" key="3">
    <source>
        <dbReference type="Proteomes" id="UP000624279"/>
    </source>
</evidence>
<keyword evidence="1" id="KW-0472">Membrane</keyword>
<sequence length="134" mass="14310">MLREKLFLSIVFLILSMLAGLACVPLFGTVLNDPAMTAKLGAATLLLLPLLSLGLMWKANPGSNYVLRRYSFLSWAAVLCLIGVSNFVLIKDQANSNTTILMLGVVCAAISLHAKKKADKKKSTTATVNEDAAA</sequence>
<evidence type="ECO:0000313" key="2">
    <source>
        <dbReference type="EMBL" id="MBC3875894.1"/>
    </source>
</evidence>
<feature type="transmembrane region" description="Helical" evidence="1">
    <location>
        <begin position="40"/>
        <end position="58"/>
    </location>
</feature>
<keyword evidence="3" id="KW-1185">Reference proteome</keyword>